<dbReference type="Proteomes" id="UP000242590">
    <property type="component" value="Unassembled WGS sequence"/>
</dbReference>
<keyword evidence="1" id="KW-0812">Transmembrane</keyword>
<feature type="transmembrane region" description="Helical" evidence="1">
    <location>
        <begin position="20"/>
        <end position="38"/>
    </location>
</feature>
<reference evidence="2 3" key="1">
    <citation type="submission" date="2017-02" db="EMBL/GenBank/DDBJ databases">
        <title>Draft Genome Sequences of 'Candidatus Synechococcus spongiarum', Cyanobacterial Symbionts of the Mediterranean Sponge Aplysina aerophoba from two locations.</title>
        <authorList>
            <person name="Slaby B.M."/>
            <person name="Hentschel U."/>
        </authorList>
    </citation>
    <scope>NUCLEOTIDE SEQUENCE [LARGE SCALE GENOMIC DNA]</scope>
    <source>
        <strain evidence="2">LMB bulk15N</strain>
    </source>
</reference>
<evidence type="ECO:0000256" key="1">
    <source>
        <dbReference type="SAM" id="Phobius"/>
    </source>
</evidence>
<keyword evidence="1" id="KW-0472">Membrane</keyword>
<accession>A0A1T1D4B9</accession>
<evidence type="ECO:0000313" key="2">
    <source>
        <dbReference type="EMBL" id="OOV35697.1"/>
    </source>
</evidence>
<dbReference type="EMBL" id="MWLE01000043">
    <property type="protein sequence ID" value="OOV35697.1"/>
    <property type="molecule type" value="Genomic_DNA"/>
</dbReference>
<organism evidence="2 3">
    <name type="scientific">Candidatus Synechococcus spongiarum LMB bulk15N</name>
    <dbReference type="NCBI Taxonomy" id="1943583"/>
    <lineage>
        <taxon>Bacteria</taxon>
        <taxon>Bacillati</taxon>
        <taxon>Cyanobacteriota</taxon>
        <taxon>Cyanophyceae</taxon>
        <taxon>Synechococcales</taxon>
        <taxon>Synechococcaceae</taxon>
        <taxon>Synechococcus</taxon>
    </lineage>
</organism>
<protein>
    <submittedName>
        <fullName evidence="2">Uncharacterized protein</fullName>
    </submittedName>
</protein>
<evidence type="ECO:0000313" key="3">
    <source>
        <dbReference type="Proteomes" id="UP000242590"/>
    </source>
</evidence>
<gene>
    <name evidence="2" type="ORF">BV53_03225</name>
</gene>
<name>A0A1T1D4B9_9SYNE</name>
<dbReference type="AlphaFoldDB" id="A0A1T1D4B9"/>
<feature type="transmembrane region" description="Helical" evidence="1">
    <location>
        <begin position="44"/>
        <end position="59"/>
    </location>
</feature>
<sequence length="61" mass="6861">MEAMPLIPRWRFMTSEAKALVRTIGVSAILLLVVLMAFRVLAGLLLPVLLVGLLLWLVFKR</sequence>
<proteinExistence type="predicted"/>
<keyword evidence="1" id="KW-1133">Transmembrane helix</keyword>
<comment type="caution">
    <text evidence="2">The sequence shown here is derived from an EMBL/GenBank/DDBJ whole genome shotgun (WGS) entry which is preliminary data.</text>
</comment>